<evidence type="ECO:0000256" key="4">
    <source>
        <dbReference type="ARBA" id="ARBA00022840"/>
    </source>
</evidence>
<dbReference type="PANTHER" id="PTHR11042">
    <property type="entry name" value="EUKARYOTIC TRANSLATION INITIATION FACTOR 2-ALPHA KINASE EIF2-ALPHA KINASE -RELATED"/>
    <property type="match status" value="1"/>
</dbReference>
<organism evidence="10 11">
    <name type="scientific">Bemisia tabaci</name>
    <name type="common">Sweetpotato whitefly</name>
    <name type="synonym">Aleurodes tabaci</name>
    <dbReference type="NCBI Taxonomy" id="7038"/>
    <lineage>
        <taxon>Eukaryota</taxon>
        <taxon>Metazoa</taxon>
        <taxon>Ecdysozoa</taxon>
        <taxon>Arthropoda</taxon>
        <taxon>Hexapoda</taxon>
        <taxon>Insecta</taxon>
        <taxon>Pterygota</taxon>
        <taxon>Neoptera</taxon>
        <taxon>Paraneoptera</taxon>
        <taxon>Hemiptera</taxon>
        <taxon>Sternorrhyncha</taxon>
        <taxon>Aleyrodoidea</taxon>
        <taxon>Aleyrodidae</taxon>
        <taxon>Aleyrodinae</taxon>
        <taxon>Bemisia</taxon>
    </lineage>
</organism>
<dbReference type="PROSITE" id="PS00107">
    <property type="entry name" value="PROTEIN_KINASE_ATP"/>
    <property type="match status" value="1"/>
</dbReference>
<dbReference type="PANTHER" id="PTHR11042:SF190">
    <property type="entry name" value="MITOSIS INHIBITOR PROTEIN KINASE MIK1"/>
    <property type="match status" value="1"/>
</dbReference>
<dbReference type="InterPro" id="IPR017441">
    <property type="entry name" value="Protein_kinase_ATP_BS"/>
</dbReference>
<dbReference type="InterPro" id="IPR000719">
    <property type="entry name" value="Prot_kinase_dom"/>
</dbReference>
<keyword evidence="2 6" id="KW-0547">Nucleotide-binding</keyword>
<dbReference type="InterPro" id="IPR050339">
    <property type="entry name" value="CC_SR_Kinase"/>
</dbReference>
<dbReference type="EMBL" id="OU963862">
    <property type="protein sequence ID" value="CAH0380659.1"/>
    <property type="molecule type" value="Genomic_DNA"/>
</dbReference>
<dbReference type="GO" id="GO:0005634">
    <property type="term" value="C:nucleus"/>
    <property type="evidence" value="ECO:0007669"/>
    <property type="project" value="TreeGrafter"/>
</dbReference>
<accession>A0A9P0A032</accession>
<reference evidence="10" key="1">
    <citation type="submission" date="2021-12" db="EMBL/GenBank/DDBJ databases">
        <authorList>
            <person name="King R."/>
        </authorList>
    </citation>
    <scope>NUCLEOTIDE SEQUENCE</scope>
</reference>
<comment type="similarity">
    <text evidence="5">Belongs to the protein kinase superfamily. Ser/Thr protein kinase family. GCN2 subfamily.</text>
</comment>
<dbReference type="AlphaFoldDB" id="A0A9P0A032"/>
<dbReference type="GO" id="GO:0005737">
    <property type="term" value="C:cytoplasm"/>
    <property type="evidence" value="ECO:0007669"/>
    <property type="project" value="TreeGrafter"/>
</dbReference>
<dbReference type="KEGG" id="btab:109039431"/>
<name>A0A9P0A032_BEMTA</name>
<keyword evidence="11" id="KW-1185">Reference proteome</keyword>
<gene>
    <name evidence="10" type="ORF">BEMITA_LOCUS386</name>
</gene>
<keyword evidence="1" id="KW-0808">Transferase</keyword>
<evidence type="ECO:0000256" key="3">
    <source>
        <dbReference type="ARBA" id="ARBA00022777"/>
    </source>
</evidence>
<evidence type="ECO:0000313" key="11">
    <source>
        <dbReference type="Proteomes" id="UP001152759"/>
    </source>
</evidence>
<feature type="domain" description="Protein kinase" evidence="9">
    <location>
        <begin position="64"/>
        <end position="310"/>
    </location>
</feature>
<dbReference type="InterPro" id="IPR008271">
    <property type="entry name" value="Ser/Thr_kinase_AS"/>
</dbReference>
<feature type="binding site" evidence="6">
    <location>
        <position position="93"/>
    </location>
    <ligand>
        <name>ATP</name>
        <dbReference type="ChEBI" id="CHEBI:30616"/>
    </ligand>
</feature>
<dbReference type="Gene3D" id="3.30.200.20">
    <property type="entry name" value="Phosphorylase Kinase, domain 1"/>
    <property type="match status" value="1"/>
</dbReference>
<dbReference type="Proteomes" id="UP001152759">
    <property type="component" value="Chromosome 1"/>
</dbReference>
<dbReference type="PROSITE" id="PS50011">
    <property type="entry name" value="PROTEIN_KINASE_DOM"/>
    <property type="match status" value="1"/>
</dbReference>
<evidence type="ECO:0000256" key="1">
    <source>
        <dbReference type="ARBA" id="ARBA00022679"/>
    </source>
</evidence>
<dbReference type="InterPro" id="IPR011009">
    <property type="entry name" value="Kinase-like_dom_sf"/>
</dbReference>
<evidence type="ECO:0000256" key="2">
    <source>
        <dbReference type="ARBA" id="ARBA00022741"/>
    </source>
</evidence>
<dbReference type="Pfam" id="PF00069">
    <property type="entry name" value="Pkinase"/>
    <property type="match status" value="1"/>
</dbReference>
<feature type="compositionally biased region" description="Basic and acidic residues" evidence="8">
    <location>
        <begin position="435"/>
        <end position="445"/>
    </location>
</feature>
<keyword evidence="4 6" id="KW-0067">ATP-binding</keyword>
<sequence>MSEDYKLPLKQNRPSFSPPPKLRKNIITSKFVSPVLNRLTPNKTSFPYPSFNPEVGETLIEQCFKIISKIGEGSYGNVFKVQRNSDKCIFAAKVTKAPFLNEQDRNKKLNEVRLHFLFSNHNNVVTLHDAWEERGYLYLLMEFCKETLSNRSNRDHAIPETIVWKMLHDILQALSYIHSKEVIHMDVKMANIMIGQDDDFKLIDFGISNFAGEVNFQNMCGGDQRYLAPEIINQHCTKAADIFSLGVVALEMAGDFILPHEMELLAKLRKGLLPSNHNISPELSRMIQSMLTPDHTIRPSALELLKNETLIKEVRKYHLESCKRKINGIKDCYSKYIAALACRLLSILNFGLKFFTNVLFSRQRIPVIVEPKTPDCTPEEVGSVSNVISATPPGLTSSGIKDRSSKQLASAISTRRLALTKMTSLKSTSSPARNLKHEFSSDDED</sequence>
<feature type="region of interest" description="Disordered" evidence="8">
    <location>
        <begin position="423"/>
        <end position="445"/>
    </location>
</feature>
<evidence type="ECO:0000256" key="5">
    <source>
        <dbReference type="ARBA" id="ARBA00037982"/>
    </source>
</evidence>
<evidence type="ECO:0000256" key="7">
    <source>
        <dbReference type="RuleBase" id="RU000304"/>
    </source>
</evidence>
<evidence type="ECO:0000256" key="6">
    <source>
        <dbReference type="PROSITE-ProRule" id="PRU10141"/>
    </source>
</evidence>
<keyword evidence="7" id="KW-0723">Serine/threonine-protein kinase</keyword>
<keyword evidence="3" id="KW-0418">Kinase</keyword>
<evidence type="ECO:0000256" key="8">
    <source>
        <dbReference type="SAM" id="MobiDB-lite"/>
    </source>
</evidence>
<dbReference type="SUPFAM" id="SSF56112">
    <property type="entry name" value="Protein kinase-like (PK-like)"/>
    <property type="match status" value="1"/>
</dbReference>
<proteinExistence type="inferred from homology"/>
<evidence type="ECO:0000313" key="10">
    <source>
        <dbReference type="EMBL" id="CAH0380659.1"/>
    </source>
</evidence>
<dbReference type="PROSITE" id="PS00108">
    <property type="entry name" value="PROTEIN_KINASE_ST"/>
    <property type="match status" value="1"/>
</dbReference>
<dbReference type="GO" id="GO:0004674">
    <property type="term" value="F:protein serine/threonine kinase activity"/>
    <property type="evidence" value="ECO:0007669"/>
    <property type="project" value="UniProtKB-KW"/>
</dbReference>
<dbReference type="Gene3D" id="1.10.510.10">
    <property type="entry name" value="Transferase(Phosphotransferase) domain 1"/>
    <property type="match status" value="1"/>
</dbReference>
<protein>
    <recommendedName>
        <fullName evidence="9">Protein kinase domain-containing protein</fullName>
    </recommendedName>
</protein>
<dbReference type="SMART" id="SM00220">
    <property type="entry name" value="S_TKc"/>
    <property type="match status" value="1"/>
</dbReference>
<dbReference type="GO" id="GO:0005524">
    <property type="term" value="F:ATP binding"/>
    <property type="evidence" value="ECO:0007669"/>
    <property type="project" value="UniProtKB-UniRule"/>
</dbReference>
<evidence type="ECO:0000259" key="9">
    <source>
        <dbReference type="PROSITE" id="PS50011"/>
    </source>
</evidence>